<feature type="domain" description="Polysaccharide lyase 14" evidence="2">
    <location>
        <begin position="212"/>
        <end position="392"/>
    </location>
</feature>
<dbReference type="EMBL" id="JADCUA010000002">
    <property type="protein sequence ID" value="KAH9842479.1"/>
    <property type="molecule type" value="Genomic_DNA"/>
</dbReference>
<dbReference type="Gene3D" id="2.60.120.200">
    <property type="match status" value="1"/>
</dbReference>
<reference evidence="3 4" key="1">
    <citation type="journal article" date="2021" name="Environ. Microbiol.">
        <title>Gene family expansions and transcriptome signatures uncover fungal adaptations to wood decay.</title>
        <authorList>
            <person name="Hage H."/>
            <person name="Miyauchi S."/>
            <person name="Viragh M."/>
            <person name="Drula E."/>
            <person name="Min B."/>
            <person name="Chaduli D."/>
            <person name="Navarro D."/>
            <person name="Favel A."/>
            <person name="Norest M."/>
            <person name="Lesage-Meessen L."/>
            <person name="Balint B."/>
            <person name="Merenyi Z."/>
            <person name="de Eugenio L."/>
            <person name="Morin E."/>
            <person name="Martinez A.T."/>
            <person name="Baldrian P."/>
            <person name="Stursova M."/>
            <person name="Martinez M.J."/>
            <person name="Novotny C."/>
            <person name="Magnuson J.K."/>
            <person name="Spatafora J.W."/>
            <person name="Maurice S."/>
            <person name="Pangilinan J."/>
            <person name="Andreopoulos W."/>
            <person name="LaButti K."/>
            <person name="Hundley H."/>
            <person name="Na H."/>
            <person name="Kuo A."/>
            <person name="Barry K."/>
            <person name="Lipzen A."/>
            <person name="Henrissat B."/>
            <person name="Riley R."/>
            <person name="Ahrendt S."/>
            <person name="Nagy L.G."/>
            <person name="Grigoriev I.V."/>
            <person name="Martin F."/>
            <person name="Rosso M.N."/>
        </authorList>
    </citation>
    <scope>NUCLEOTIDE SEQUENCE [LARGE SCALE GENOMIC DNA]</scope>
    <source>
        <strain evidence="3 4">CIRM-BRFM 1785</strain>
    </source>
</reference>
<feature type="chain" id="PRO_5045475134" description="Polysaccharide lyase 14 domain-containing protein" evidence="1">
    <location>
        <begin position="23"/>
        <end position="546"/>
    </location>
</feature>
<name>A0ABQ8KTZ7_9APHY</name>
<dbReference type="PANTHER" id="PTHR40124:SF1">
    <property type="entry name" value="DISAGGREGATASE RELATED REPEAT PROTEIN"/>
    <property type="match status" value="1"/>
</dbReference>
<comment type="caution">
    <text evidence="3">The sequence shown here is derived from an EMBL/GenBank/DDBJ whole genome shotgun (WGS) entry which is preliminary data.</text>
</comment>
<proteinExistence type="predicted"/>
<evidence type="ECO:0000313" key="3">
    <source>
        <dbReference type="EMBL" id="KAH9842479.1"/>
    </source>
</evidence>
<dbReference type="InterPro" id="IPR048958">
    <property type="entry name" value="Polysacc_lyase_14"/>
</dbReference>
<sequence length="546" mass="56617">MACLLLMRLYLAYVSYALLADAQDSVGQPSATEIVWVTDVVTPSILDASATVATGSAVLEAVASVTSLLLAPPDFPLPSPLSASPTPSTEPLVIPITIPNPTTVTDIATDTLTATLTEPPVTVTAPAAPVTVTDVVTISPMPPPAAFQTAWTAPAQMTNLTAFNITYFPSGQKNLQILPGVPVDPSFSTPVFLADAASGNGSAPSSDEPQSQPGTAVMQLFYPQDSIDPGNPDTPEGGADFYATPLDLAGSRGVALEYNVFFPIDFDWVQGGKLPGIYGGKVGCSGGDAAVTCFSTRLMWRAGGAGELYLYAPKDKQTKALCSTPPQSVCDAAYGLSVGRGSFYFAAGNWTRVRQTVILNTPGEQDGGFLLEVNGKPVIDRSDVFYRDAVAAAKTGGSGTNNGDGGSSGSNSGGLLGGLLGGPLRIALWPESNFLVSRDDYDNVVPDWLSSTAILVQGHTIPAADPTTPVELLPTLLPNTTTVQSTSTTTSLSKTEPAPLVQFITAFETSTAVAYPTAVTTKGESLFGVAEVQQTEPVGFTGLFFR</sequence>
<keyword evidence="1" id="KW-0732">Signal</keyword>
<gene>
    <name evidence="3" type="ORF">C8Q71DRAFT_845114</name>
</gene>
<protein>
    <recommendedName>
        <fullName evidence="2">Polysaccharide lyase 14 domain-containing protein</fullName>
    </recommendedName>
</protein>
<evidence type="ECO:0000256" key="1">
    <source>
        <dbReference type="SAM" id="SignalP"/>
    </source>
</evidence>
<evidence type="ECO:0000313" key="4">
    <source>
        <dbReference type="Proteomes" id="UP000814176"/>
    </source>
</evidence>
<evidence type="ECO:0000259" key="2">
    <source>
        <dbReference type="Pfam" id="PF21294"/>
    </source>
</evidence>
<accession>A0ABQ8KTZ7</accession>
<dbReference type="Proteomes" id="UP000814176">
    <property type="component" value="Unassembled WGS sequence"/>
</dbReference>
<dbReference type="RefSeq" id="XP_047783526.1">
    <property type="nucleotide sequence ID" value="XM_047926602.1"/>
</dbReference>
<dbReference type="Pfam" id="PF21294">
    <property type="entry name" value="Polysacc_lyase_14"/>
    <property type="match status" value="1"/>
</dbReference>
<feature type="signal peptide" evidence="1">
    <location>
        <begin position="1"/>
        <end position="22"/>
    </location>
</feature>
<dbReference type="PANTHER" id="PTHR40124">
    <property type="match status" value="1"/>
</dbReference>
<organism evidence="3 4">
    <name type="scientific">Rhodofomes roseus</name>
    <dbReference type="NCBI Taxonomy" id="34475"/>
    <lineage>
        <taxon>Eukaryota</taxon>
        <taxon>Fungi</taxon>
        <taxon>Dikarya</taxon>
        <taxon>Basidiomycota</taxon>
        <taxon>Agaricomycotina</taxon>
        <taxon>Agaricomycetes</taxon>
        <taxon>Polyporales</taxon>
        <taxon>Rhodofomes</taxon>
    </lineage>
</organism>
<keyword evidence="4" id="KW-1185">Reference proteome</keyword>
<dbReference type="GeneID" id="72007334"/>